<comment type="caution">
    <text evidence="2">The sequence shown here is derived from an EMBL/GenBank/DDBJ whole genome shotgun (WGS) entry which is preliminary data.</text>
</comment>
<dbReference type="Pfam" id="PF06013">
    <property type="entry name" value="WXG100"/>
    <property type="match status" value="1"/>
</dbReference>
<dbReference type="InterPro" id="IPR036689">
    <property type="entry name" value="ESAT-6-like_sf"/>
</dbReference>
<protein>
    <recommendedName>
        <fullName evidence="1">ESAT-6-like protein</fullName>
    </recommendedName>
</protein>
<evidence type="ECO:0000313" key="3">
    <source>
        <dbReference type="Proteomes" id="UP000602284"/>
    </source>
</evidence>
<dbReference type="RefSeq" id="WP_201630184.1">
    <property type="nucleotide sequence ID" value="NZ_JAEQNB010000001.1"/>
</dbReference>
<dbReference type="Proteomes" id="UP000602284">
    <property type="component" value="Unassembled WGS sequence"/>
</dbReference>
<reference evidence="2 3" key="1">
    <citation type="submission" date="2021-01" db="EMBL/GenBank/DDBJ databases">
        <title>Tumebacillus sp. strain ITR2 16S ribosomal RNA gene Genome sequencing and assembly.</title>
        <authorList>
            <person name="Kang M."/>
        </authorList>
    </citation>
    <scope>NUCLEOTIDE SEQUENCE [LARGE SCALE GENOMIC DNA]</scope>
    <source>
        <strain evidence="2 3">ITR2</strain>
    </source>
</reference>
<gene>
    <name evidence="2" type="ORF">JJB07_00265</name>
</gene>
<name>A0ABS1J5W8_9BACL</name>
<dbReference type="Gene3D" id="1.10.287.1060">
    <property type="entry name" value="ESAT-6-like"/>
    <property type="match status" value="1"/>
</dbReference>
<organism evidence="2 3">
    <name type="scientific">Tumebacillus amylolyticus</name>
    <dbReference type="NCBI Taxonomy" id="2801339"/>
    <lineage>
        <taxon>Bacteria</taxon>
        <taxon>Bacillati</taxon>
        <taxon>Bacillota</taxon>
        <taxon>Bacilli</taxon>
        <taxon>Bacillales</taxon>
        <taxon>Alicyclobacillaceae</taxon>
        <taxon>Tumebacillus</taxon>
    </lineage>
</organism>
<dbReference type="NCBIfam" id="TIGR03930">
    <property type="entry name" value="WXG100_ESAT6"/>
    <property type="match status" value="1"/>
</dbReference>
<evidence type="ECO:0000256" key="1">
    <source>
        <dbReference type="RuleBase" id="RU362001"/>
    </source>
</evidence>
<accession>A0ABS1J5W8</accession>
<dbReference type="SUPFAM" id="SSF140453">
    <property type="entry name" value="EsxAB dimer-like"/>
    <property type="match status" value="1"/>
</dbReference>
<dbReference type="EMBL" id="JAEQNB010000001">
    <property type="protein sequence ID" value="MBL0385063.1"/>
    <property type="molecule type" value="Genomic_DNA"/>
</dbReference>
<sequence>MQISVDSEQLHSTGDSFGTIVQEIKGTISSLNSAANTASSGWSGSSHTAFHDLWTKLHSSLDLLSSAMGDISGNLHAAGTAYSTTESTIAKSAGK</sequence>
<comment type="similarity">
    <text evidence="1">Belongs to the WXG100 family.</text>
</comment>
<evidence type="ECO:0000313" key="2">
    <source>
        <dbReference type="EMBL" id="MBL0385063.1"/>
    </source>
</evidence>
<proteinExistence type="inferred from homology"/>
<keyword evidence="3" id="KW-1185">Reference proteome</keyword>
<dbReference type="InterPro" id="IPR010310">
    <property type="entry name" value="T7SS_ESAT-6-like"/>
</dbReference>